<sequence>MRNNKTIAFVVKTLLLGFFLFVKSPLHAQTINLAGSNWNLTIPSITQAGTDYAGTYESSNNLITISGSLPNSFLNLLGGRSAKVSVHYVPNSWNNGLHLYAKRIGGTASVGGICVGCSATINDGLNYVEIPQGIDNTLFTIKFNGVLGLLTSVTYSNVNVQLKLSGVSVALPVDSYNATIVFTIGAL</sequence>
<dbReference type="EMBL" id="FORU01000001">
    <property type="protein sequence ID" value="SFI80660.1"/>
    <property type="molecule type" value="Genomic_DNA"/>
</dbReference>
<dbReference type="AlphaFoldDB" id="A0A1I3L7R6"/>
<evidence type="ECO:0000256" key="1">
    <source>
        <dbReference type="SAM" id="SignalP"/>
    </source>
</evidence>
<dbReference type="STRING" id="1150112.SAMN04487893_101209"/>
<protein>
    <submittedName>
        <fullName evidence="2">Uncharacterized protein</fullName>
    </submittedName>
</protein>
<feature type="signal peptide" evidence="1">
    <location>
        <begin position="1"/>
        <end position="28"/>
    </location>
</feature>
<reference evidence="3" key="1">
    <citation type="submission" date="2016-10" db="EMBL/GenBank/DDBJ databases">
        <authorList>
            <person name="Varghese N."/>
            <person name="Submissions S."/>
        </authorList>
    </citation>
    <scope>NUCLEOTIDE SEQUENCE [LARGE SCALE GENOMIC DNA]</scope>
    <source>
        <strain evidence="3">DSM 26542</strain>
    </source>
</reference>
<evidence type="ECO:0000313" key="2">
    <source>
        <dbReference type="EMBL" id="SFI80660.1"/>
    </source>
</evidence>
<gene>
    <name evidence="2" type="ORF">SAMN04487893_101209</name>
</gene>
<proteinExistence type="predicted"/>
<dbReference type="OrthoDB" id="964707at2"/>
<dbReference type="RefSeq" id="WP_090677593.1">
    <property type="nucleotide sequence ID" value="NZ_FORU01000001.1"/>
</dbReference>
<keyword evidence="3" id="KW-1185">Reference proteome</keyword>
<organism evidence="2 3">
    <name type="scientific">Myroides guanonis</name>
    <dbReference type="NCBI Taxonomy" id="1150112"/>
    <lineage>
        <taxon>Bacteria</taxon>
        <taxon>Pseudomonadati</taxon>
        <taxon>Bacteroidota</taxon>
        <taxon>Flavobacteriia</taxon>
        <taxon>Flavobacteriales</taxon>
        <taxon>Flavobacteriaceae</taxon>
        <taxon>Myroides</taxon>
    </lineage>
</organism>
<dbReference type="Proteomes" id="UP000243887">
    <property type="component" value="Unassembled WGS sequence"/>
</dbReference>
<keyword evidence="1" id="KW-0732">Signal</keyword>
<name>A0A1I3L7R6_9FLAO</name>
<evidence type="ECO:0000313" key="3">
    <source>
        <dbReference type="Proteomes" id="UP000243887"/>
    </source>
</evidence>
<feature type="chain" id="PRO_5017454981" evidence="1">
    <location>
        <begin position="29"/>
        <end position="187"/>
    </location>
</feature>
<accession>A0A1I3L7R6</accession>